<evidence type="ECO:0000256" key="4">
    <source>
        <dbReference type="ARBA" id="ARBA00022833"/>
    </source>
</evidence>
<dbReference type="PANTHER" id="PTHR15725:SF14">
    <property type="entry name" value="ZINC FINGER CCCH DOMAIN-CONTAINING PROTEIN 11A"/>
    <property type="match status" value="1"/>
</dbReference>
<dbReference type="SUPFAM" id="SSF90229">
    <property type="entry name" value="CCCH zinc finger"/>
    <property type="match status" value="1"/>
</dbReference>
<evidence type="ECO:0000259" key="8">
    <source>
        <dbReference type="PROSITE" id="PS50103"/>
    </source>
</evidence>
<feature type="compositionally biased region" description="Acidic residues" evidence="7">
    <location>
        <begin position="623"/>
        <end position="649"/>
    </location>
</feature>
<evidence type="ECO:0000256" key="5">
    <source>
        <dbReference type="ARBA" id="ARBA00023125"/>
    </source>
</evidence>
<name>A0A7N0ZWT5_KALFE</name>
<accession>A0A7N0ZWT5</accession>
<feature type="region of interest" description="Disordered" evidence="7">
    <location>
        <begin position="512"/>
        <end position="660"/>
    </location>
</feature>
<feature type="region of interest" description="Disordered" evidence="7">
    <location>
        <begin position="428"/>
        <end position="447"/>
    </location>
</feature>
<feature type="zinc finger region" description="C3H1-type" evidence="6">
    <location>
        <begin position="106"/>
        <end position="133"/>
    </location>
</feature>
<dbReference type="Pfam" id="PF15663">
    <property type="entry name" value="zf-CCCH_3"/>
    <property type="match status" value="1"/>
</dbReference>
<dbReference type="Pfam" id="PF14608">
    <property type="entry name" value="zf-CCCH_2"/>
    <property type="match status" value="1"/>
</dbReference>
<dbReference type="FunFam" id="4.10.1000.10:FF:000021">
    <property type="entry name" value="Zinc finger CCCH domain-containing protein 17"/>
    <property type="match status" value="1"/>
</dbReference>
<dbReference type="InterPro" id="IPR000571">
    <property type="entry name" value="Znf_CCCH"/>
</dbReference>
<keyword evidence="4 6" id="KW-0862">Zinc</keyword>
<keyword evidence="10" id="KW-1185">Reference proteome</keyword>
<feature type="compositionally biased region" description="Basic and acidic residues" evidence="7">
    <location>
        <begin position="429"/>
        <end position="438"/>
    </location>
</feature>
<feature type="region of interest" description="Disordered" evidence="7">
    <location>
        <begin position="337"/>
        <end position="397"/>
    </location>
</feature>
<feature type="compositionally biased region" description="Basic and acidic residues" evidence="7">
    <location>
        <begin position="558"/>
        <end position="568"/>
    </location>
</feature>
<evidence type="ECO:0000256" key="2">
    <source>
        <dbReference type="ARBA" id="ARBA00022737"/>
    </source>
</evidence>
<proteinExistence type="predicted"/>
<dbReference type="OMA" id="QNSGIRR"/>
<sequence length="660" mass="72971">MVPDSNQATAPEDEASKRNTDCVYFLASPLTCKKGSECEYRHSEYARVNPRDCWYWLNGSCLNPKCAFRHPPLGDLLGTQTAVSAGTALASPQAVAPTPPVAASQSKQAVPCIFFRKGLCLKGDKCAFFHGPNSAATKPPQKALPAAEVTGPKSVFSITQGSSEEPKSYEANISDLNMYTDSKSVQKISNAQPKANAVAKRFVFPSSGFNDEYLSYKSTTAAPLSSGGNILISNHMHQTEKSADHVMLNDKEVDDFYRESSPGFDVLVDDELAEDQYYDEDCYGAIEAGDGKDVKDYGALPDGDHEMFHDPRDYDGFDGVSDHYSRDQSRILRERTLRGSASLGGRNDRKGGSSDRIGQSDLRYRLEQKKGSGLRSVVSNNNAYHSPNERRSGDSRRDSLLVTSLESSSSSRFQGRIKDIQSLPVRGFCSDRDTERGRNLRRKSPGRAQIHGRIGTRVHDDFRNGRNSRGCEGRIKESEDGLGGFSGPKKFAELKACKSSVKDRLMVGQESLSLGKRKSTGEHEQLESDLSFEGPKSLSEILKRKKRSEMNAPGSLSPEHKVTNETKSTENTSINEEEHKSSADVSEKNSEPDHTQPLEAPNSDQEDQKYEGYDQGEGGGEYYYEEDGEEYNLEGENMEGDYGDEEDRNDFEKKISSMFS</sequence>
<dbReference type="InterPro" id="IPR036855">
    <property type="entry name" value="Znf_CCCH_sf"/>
</dbReference>
<keyword evidence="5" id="KW-0238">DNA-binding</keyword>
<evidence type="ECO:0000256" key="7">
    <source>
        <dbReference type="SAM" id="MobiDB-lite"/>
    </source>
</evidence>
<dbReference type="GO" id="GO:0003677">
    <property type="term" value="F:DNA binding"/>
    <property type="evidence" value="ECO:0007669"/>
    <property type="project" value="UniProtKB-KW"/>
</dbReference>
<feature type="compositionally biased region" description="Basic and acidic residues" evidence="7">
    <location>
        <begin position="387"/>
        <end position="397"/>
    </location>
</feature>
<dbReference type="Proteomes" id="UP000594263">
    <property type="component" value="Unplaced"/>
</dbReference>
<dbReference type="AlphaFoldDB" id="A0A7N0ZWT5"/>
<keyword evidence="3 6" id="KW-0863">Zinc-finger</keyword>
<reference evidence="9" key="1">
    <citation type="submission" date="2021-01" db="UniProtKB">
        <authorList>
            <consortium name="EnsemblPlants"/>
        </authorList>
    </citation>
    <scope>IDENTIFICATION</scope>
</reference>
<dbReference type="Gramene" id="Kaladp0043s0138.1.v1.1">
    <property type="protein sequence ID" value="Kaladp0043s0138.1.v1.1"/>
    <property type="gene ID" value="Kaladp0043s0138.v1.1"/>
</dbReference>
<dbReference type="InterPro" id="IPR041686">
    <property type="entry name" value="Znf-CCCH_3"/>
</dbReference>
<dbReference type="GO" id="GO:0003729">
    <property type="term" value="F:mRNA binding"/>
    <property type="evidence" value="ECO:0007669"/>
    <property type="project" value="TreeGrafter"/>
</dbReference>
<feature type="domain" description="C3H1-type" evidence="8">
    <location>
        <begin position="16"/>
        <end position="45"/>
    </location>
</feature>
<feature type="domain" description="C3H1-type" evidence="8">
    <location>
        <begin position="106"/>
        <end position="133"/>
    </location>
</feature>
<protein>
    <recommendedName>
        <fullName evidence="8">C3H1-type domain-containing protein</fullName>
    </recommendedName>
</protein>
<evidence type="ECO:0000256" key="6">
    <source>
        <dbReference type="PROSITE-ProRule" id="PRU00723"/>
    </source>
</evidence>
<feature type="zinc finger region" description="C3H1-type" evidence="6">
    <location>
        <begin position="47"/>
        <end position="73"/>
    </location>
</feature>
<keyword evidence="1 6" id="KW-0479">Metal-binding</keyword>
<organism evidence="9 10">
    <name type="scientific">Kalanchoe fedtschenkoi</name>
    <name type="common">Lavender scallops</name>
    <name type="synonym">South American air plant</name>
    <dbReference type="NCBI Taxonomy" id="63787"/>
    <lineage>
        <taxon>Eukaryota</taxon>
        <taxon>Viridiplantae</taxon>
        <taxon>Streptophyta</taxon>
        <taxon>Embryophyta</taxon>
        <taxon>Tracheophyta</taxon>
        <taxon>Spermatophyta</taxon>
        <taxon>Magnoliopsida</taxon>
        <taxon>eudicotyledons</taxon>
        <taxon>Gunneridae</taxon>
        <taxon>Pentapetalae</taxon>
        <taxon>Saxifragales</taxon>
        <taxon>Crassulaceae</taxon>
        <taxon>Kalanchoe</taxon>
    </lineage>
</organism>
<dbReference type="Gene3D" id="4.10.1000.10">
    <property type="entry name" value="Zinc finger, CCCH-type"/>
    <property type="match status" value="2"/>
</dbReference>
<keyword evidence="2" id="KW-0677">Repeat</keyword>
<dbReference type="EnsemblPlants" id="Kaladp0043s0138.1.v1.1">
    <property type="protein sequence ID" value="Kaladp0043s0138.1.v1.1"/>
    <property type="gene ID" value="Kaladp0043s0138.v1.1"/>
</dbReference>
<dbReference type="PROSITE" id="PS50103">
    <property type="entry name" value="ZF_C3H1"/>
    <property type="match status" value="3"/>
</dbReference>
<evidence type="ECO:0000256" key="1">
    <source>
        <dbReference type="ARBA" id="ARBA00022723"/>
    </source>
</evidence>
<dbReference type="GO" id="GO:0008270">
    <property type="term" value="F:zinc ion binding"/>
    <property type="evidence" value="ECO:0007669"/>
    <property type="project" value="UniProtKB-KW"/>
</dbReference>
<feature type="compositionally biased region" description="Basic and acidic residues" evidence="7">
    <location>
        <begin position="576"/>
        <end position="596"/>
    </location>
</feature>
<dbReference type="PANTHER" id="PTHR15725">
    <property type="entry name" value="ZN-FINGER, C-X8-C-X5-C-X3-H TYPE-CONTAINING"/>
    <property type="match status" value="1"/>
</dbReference>
<dbReference type="SMART" id="SM00356">
    <property type="entry name" value="ZnF_C3H1"/>
    <property type="match status" value="3"/>
</dbReference>
<feature type="zinc finger region" description="C3H1-type" evidence="6">
    <location>
        <begin position="16"/>
        <end position="45"/>
    </location>
</feature>
<evidence type="ECO:0000256" key="3">
    <source>
        <dbReference type="ARBA" id="ARBA00022771"/>
    </source>
</evidence>
<evidence type="ECO:0000313" key="9">
    <source>
        <dbReference type="EnsemblPlants" id="Kaladp0043s0138.1.v1.1"/>
    </source>
</evidence>
<evidence type="ECO:0000313" key="10">
    <source>
        <dbReference type="Proteomes" id="UP000594263"/>
    </source>
</evidence>
<feature type="compositionally biased region" description="Basic and acidic residues" evidence="7">
    <location>
        <begin position="650"/>
        <end position="660"/>
    </location>
</feature>
<feature type="domain" description="C3H1-type" evidence="8">
    <location>
        <begin position="47"/>
        <end position="73"/>
    </location>
</feature>